<dbReference type="SUPFAM" id="SSF50998">
    <property type="entry name" value="Quinoprotein alcohol dehydrogenase-like"/>
    <property type="match status" value="1"/>
</dbReference>
<dbReference type="InterPro" id="IPR011047">
    <property type="entry name" value="Quinoprotein_ADH-like_sf"/>
</dbReference>
<accession>A0A518BRR5</accession>
<reference evidence="1 2" key="1">
    <citation type="submission" date="2019-02" db="EMBL/GenBank/DDBJ databases">
        <title>Deep-cultivation of Planctomycetes and their phenomic and genomic characterization uncovers novel biology.</title>
        <authorList>
            <person name="Wiegand S."/>
            <person name="Jogler M."/>
            <person name="Boedeker C."/>
            <person name="Pinto D."/>
            <person name="Vollmers J."/>
            <person name="Rivas-Marin E."/>
            <person name="Kohn T."/>
            <person name="Peeters S.H."/>
            <person name="Heuer A."/>
            <person name="Rast P."/>
            <person name="Oberbeckmann S."/>
            <person name="Bunk B."/>
            <person name="Jeske O."/>
            <person name="Meyerdierks A."/>
            <person name="Storesund J.E."/>
            <person name="Kallscheuer N."/>
            <person name="Luecker S."/>
            <person name="Lage O.M."/>
            <person name="Pohl T."/>
            <person name="Merkel B.J."/>
            <person name="Hornburger P."/>
            <person name="Mueller R.-W."/>
            <person name="Bruemmer F."/>
            <person name="Labrenz M."/>
            <person name="Spormann A.M."/>
            <person name="Op den Camp H."/>
            <person name="Overmann J."/>
            <person name="Amann R."/>
            <person name="Jetten M.S.M."/>
            <person name="Mascher T."/>
            <person name="Medema M.H."/>
            <person name="Devos D.P."/>
            <person name="Kaster A.-K."/>
            <person name="Ovreas L."/>
            <person name="Rohde M."/>
            <person name="Galperin M.Y."/>
            <person name="Jogler C."/>
        </authorList>
    </citation>
    <scope>NUCLEOTIDE SEQUENCE [LARGE SCALE GENOMIC DNA]</scope>
    <source>
        <strain evidence="1 2">Pla133</strain>
    </source>
</reference>
<dbReference type="Proteomes" id="UP000316921">
    <property type="component" value="Chromosome"/>
</dbReference>
<dbReference type="AlphaFoldDB" id="A0A518BRR5"/>
<dbReference type="KEGG" id="pbap:Pla133_47950"/>
<sequence>MALDSASGGLLWADTHDPTDQDEEFLALALAPDGATLFAVGTQDVLPSAVKDLDLEAVAYDAAGETAVLVGAESSIVGGVAAGFDLLAGRLLWTRSFPDSFGAYLDRAALSADGNTAYLAGGDDDGRVVSLGVDAASGDELWRGVFEPAGAVYLVAADDTRTATYDDQRRRFWCGASEPLHGTDVDGLLLGYDDPTLLGDEVELSLAAGGTQPLSARTGPSLAATCTCCSARSAGRRRGSLWRRRPCHSTSTATPC</sequence>
<keyword evidence="2" id="KW-1185">Reference proteome</keyword>
<evidence type="ECO:0000313" key="1">
    <source>
        <dbReference type="EMBL" id="QDU69674.1"/>
    </source>
</evidence>
<proteinExistence type="predicted"/>
<protein>
    <recommendedName>
        <fullName evidence="3">Outer membrane protein assembly factor BamB</fullName>
    </recommendedName>
</protein>
<name>A0A518BRR5_9BACT</name>
<organism evidence="1 2">
    <name type="scientific">Engelhardtia mirabilis</name>
    <dbReference type="NCBI Taxonomy" id="2528011"/>
    <lineage>
        <taxon>Bacteria</taxon>
        <taxon>Pseudomonadati</taxon>
        <taxon>Planctomycetota</taxon>
        <taxon>Planctomycetia</taxon>
        <taxon>Planctomycetia incertae sedis</taxon>
        <taxon>Engelhardtia</taxon>
    </lineage>
</organism>
<dbReference type="EMBL" id="CP036287">
    <property type="protein sequence ID" value="QDU69674.1"/>
    <property type="molecule type" value="Genomic_DNA"/>
</dbReference>
<dbReference type="RefSeq" id="WP_145069785.1">
    <property type="nucleotide sequence ID" value="NZ_CP036287.1"/>
</dbReference>
<evidence type="ECO:0008006" key="3">
    <source>
        <dbReference type="Google" id="ProtNLM"/>
    </source>
</evidence>
<gene>
    <name evidence="1" type="ORF">Pla133_47950</name>
</gene>
<evidence type="ECO:0000313" key="2">
    <source>
        <dbReference type="Proteomes" id="UP000316921"/>
    </source>
</evidence>
<dbReference type="Gene3D" id="2.40.10.480">
    <property type="match status" value="1"/>
</dbReference>